<evidence type="ECO:0000313" key="2">
    <source>
        <dbReference type="EMBL" id="MBD3323472.1"/>
    </source>
</evidence>
<dbReference type="InterPro" id="IPR000257">
    <property type="entry name" value="Uroporphyrinogen_deCOase"/>
</dbReference>
<proteinExistence type="predicted"/>
<dbReference type="SUPFAM" id="SSF51726">
    <property type="entry name" value="UROD/MetE-like"/>
    <property type="match status" value="1"/>
</dbReference>
<evidence type="ECO:0000259" key="1">
    <source>
        <dbReference type="Pfam" id="PF01208"/>
    </source>
</evidence>
<organism evidence="2 3">
    <name type="scientific">candidate division KSB3 bacterium</name>
    <dbReference type="NCBI Taxonomy" id="2044937"/>
    <lineage>
        <taxon>Bacteria</taxon>
        <taxon>candidate division KSB3</taxon>
    </lineage>
</organism>
<dbReference type="Gene3D" id="3.20.20.210">
    <property type="match status" value="1"/>
</dbReference>
<dbReference type="GO" id="GO:0006779">
    <property type="term" value="P:porphyrin-containing compound biosynthetic process"/>
    <property type="evidence" value="ECO:0007669"/>
    <property type="project" value="InterPro"/>
</dbReference>
<dbReference type="PANTHER" id="PTHR47099">
    <property type="entry name" value="METHYLCOBAMIDE:COM METHYLTRANSFERASE MTBA"/>
    <property type="match status" value="1"/>
</dbReference>
<dbReference type="InterPro" id="IPR038071">
    <property type="entry name" value="UROD/MetE-like_sf"/>
</dbReference>
<accession>A0A9D5Q4R9</accession>
<evidence type="ECO:0000313" key="3">
    <source>
        <dbReference type="Proteomes" id="UP000649604"/>
    </source>
</evidence>
<dbReference type="GO" id="GO:0008168">
    <property type="term" value="F:methyltransferase activity"/>
    <property type="evidence" value="ECO:0007669"/>
    <property type="project" value="UniProtKB-KW"/>
</dbReference>
<sequence length="476" mass="54524">MAGATNLNRKAFCFTAFLIILILFVLTPRAEIPDFTLRIFPKFFQRMVQMCGVFTLSKEESMTSRERILCAIAHQEPDRVPIDIGAMRSTGISTIAYNRLVEALGLNDGPSRMYDFQQQLAYPSQAVRDRFHVDAIDAGQAFLAEAEAWRPWTLNDGSTCVVPKYLNLERDAESNIFLKNAEGVILGQQPTSSLYTDQAYWHYGDLPTIPEHIDDADLSMHMWAIPCPPFHLDMTQEADYALFIEKIRHLHETTDYAIMLSIGHSLFEVGSFLRKIDNFLVDIYTDRQSANRLLDKLVDKYMLILERILNGVKEYVDIIQFGDDLGIQRGPWMDPDVIKEVFIPRYKKMWDYVHAQSDCKIFFHSCGSVYKVIPLLIDAGLDILNPVQTNTADMEPERLKQEFGKDLTFWGGGCDTHHILPHGTPEEVREDVKRRIDIFAKGGGFVFNQIHNVLADVPPENIIAMYDAAYEYGWYR</sequence>
<keyword evidence="2" id="KW-0489">Methyltransferase</keyword>
<dbReference type="GO" id="GO:0004853">
    <property type="term" value="F:uroporphyrinogen decarboxylase activity"/>
    <property type="evidence" value="ECO:0007669"/>
    <property type="project" value="InterPro"/>
</dbReference>
<dbReference type="PANTHER" id="PTHR47099:SF1">
    <property type="entry name" value="METHYLCOBAMIDE:COM METHYLTRANSFERASE MTBA"/>
    <property type="match status" value="1"/>
</dbReference>
<dbReference type="Proteomes" id="UP000649604">
    <property type="component" value="Unassembled WGS sequence"/>
</dbReference>
<dbReference type="AlphaFoldDB" id="A0A9D5Q4R9"/>
<comment type="caution">
    <text evidence="2">The sequence shown here is derived from an EMBL/GenBank/DDBJ whole genome shotgun (WGS) entry which is preliminary data.</text>
</comment>
<dbReference type="EMBL" id="WJJP01000081">
    <property type="protein sequence ID" value="MBD3323472.1"/>
    <property type="molecule type" value="Genomic_DNA"/>
</dbReference>
<dbReference type="InterPro" id="IPR052024">
    <property type="entry name" value="Methanogen_methyltrans"/>
</dbReference>
<dbReference type="Pfam" id="PF01208">
    <property type="entry name" value="URO-D"/>
    <property type="match status" value="1"/>
</dbReference>
<reference evidence="2" key="1">
    <citation type="submission" date="2019-11" db="EMBL/GenBank/DDBJ databases">
        <title>Microbial mats filling the niche in hypersaline microbial mats.</title>
        <authorList>
            <person name="Wong H.L."/>
            <person name="Macleod F.I."/>
            <person name="White R.A. III"/>
            <person name="Burns B.P."/>
        </authorList>
    </citation>
    <scope>NUCLEOTIDE SEQUENCE</scope>
    <source>
        <strain evidence="2">Rbin_158</strain>
    </source>
</reference>
<feature type="domain" description="Uroporphyrinogen decarboxylase (URO-D)" evidence="1">
    <location>
        <begin position="261"/>
        <end position="472"/>
    </location>
</feature>
<gene>
    <name evidence="2" type="ORF">GF339_02740</name>
</gene>
<keyword evidence="2" id="KW-0808">Transferase</keyword>
<protein>
    <submittedName>
        <fullName evidence="2">Methyltransferase</fullName>
    </submittedName>
</protein>
<dbReference type="GO" id="GO:0032259">
    <property type="term" value="P:methylation"/>
    <property type="evidence" value="ECO:0007669"/>
    <property type="project" value="UniProtKB-KW"/>
</dbReference>
<name>A0A9D5Q4R9_9BACT</name>